<evidence type="ECO:0000313" key="1">
    <source>
        <dbReference type="EMBL" id="KAK7463433.1"/>
    </source>
</evidence>
<dbReference type="Proteomes" id="UP001498398">
    <property type="component" value="Unassembled WGS sequence"/>
</dbReference>
<dbReference type="EMBL" id="JBANRG010000009">
    <property type="protein sequence ID" value="KAK7463433.1"/>
    <property type="molecule type" value="Genomic_DNA"/>
</dbReference>
<dbReference type="Pfam" id="PF26113">
    <property type="entry name" value="GH16_XgeA"/>
    <property type="match status" value="1"/>
</dbReference>
<gene>
    <name evidence="1" type="ORF">VKT23_006785</name>
</gene>
<protein>
    <submittedName>
        <fullName evidence="1">Uncharacterized protein</fullName>
    </submittedName>
</protein>
<accession>A0ABR1JS45</accession>
<keyword evidence="2" id="KW-1185">Reference proteome</keyword>
<reference evidence="1 2" key="1">
    <citation type="submission" date="2024-01" db="EMBL/GenBank/DDBJ databases">
        <title>A draft genome for the cacao thread blight pathogen Marasmiellus scandens.</title>
        <authorList>
            <person name="Baruah I.K."/>
            <person name="Leung J."/>
            <person name="Bukari Y."/>
            <person name="Amoako-Attah I."/>
            <person name="Meinhardt L.W."/>
            <person name="Bailey B.A."/>
            <person name="Cohen S.P."/>
        </authorList>
    </citation>
    <scope>NUCLEOTIDE SEQUENCE [LARGE SCALE GENOMIC DNA]</scope>
    <source>
        <strain evidence="1 2">GH-19</strain>
    </source>
</reference>
<organism evidence="1 2">
    <name type="scientific">Marasmiellus scandens</name>
    <dbReference type="NCBI Taxonomy" id="2682957"/>
    <lineage>
        <taxon>Eukaryota</taxon>
        <taxon>Fungi</taxon>
        <taxon>Dikarya</taxon>
        <taxon>Basidiomycota</taxon>
        <taxon>Agaricomycotina</taxon>
        <taxon>Agaricomycetes</taxon>
        <taxon>Agaricomycetidae</taxon>
        <taxon>Agaricales</taxon>
        <taxon>Marasmiineae</taxon>
        <taxon>Omphalotaceae</taxon>
        <taxon>Marasmiellus</taxon>
    </lineage>
</organism>
<sequence length="253" mass="26809">MEAINLMPNNQMALHTTSGCMHTTPPNQMGETLESDCSTPSGCTVGELQPNSFGSGFAAMGGGVWATQFDVQGIFIWFWSRSNIPASILNSNSISSIDVSDFGAPSASYLATSCNITEFFTPQNLVLDITLCGIWSGLPETWLPSCGGKGPTNICYTDNVVGPGSNYNDAYFEVSYVRAYTTGGIVPTPTATPIAVVNNHPFTTVVTATPSPDGILRPSPLFFPGNGAVHSHSMVGCWWVASVLVVVGLRLWA</sequence>
<proteinExistence type="predicted"/>
<name>A0ABR1JS45_9AGAR</name>
<comment type="caution">
    <text evidence="1">The sequence shown here is derived from an EMBL/GenBank/DDBJ whole genome shotgun (WGS) entry which is preliminary data.</text>
</comment>
<dbReference type="Gene3D" id="2.60.120.200">
    <property type="match status" value="1"/>
</dbReference>
<evidence type="ECO:0000313" key="2">
    <source>
        <dbReference type="Proteomes" id="UP001498398"/>
    </source>
</evidence>